<evidence type="ECO:0000256" key="7">
    <source>
        <dbReference type="PIRSR" id="PIRSR038994-2"/>
    </source>
</evidence>
<dbReference type="PANTHER" id="PTHR11113">
    <property type="entry name" value="N-ACETYLGLUCOSAMINE-6-PHOSPHATE DEACETYLASE"/>
    <property type="match status" value="1"/>
</dbReference>
<evidence type="ECO:0000256" key="2">
    <source>
        <dbReference type="ARBA" id="ARBA00022723"/>
    </source>
</evidence>
<dbReference type="KEGG" id="ppso:QPJ95_18975"/>
<evidence type="ECO:0000256" key="3">
    <source>
        <dbReference type="ARBA" id="ARBA00022801"/>
    </source>
</evidence>
<evidence type="ECO:0000313" key="10">
    <source>
        <dbReference type="EMBL" id="WIY24582.1"/>
    </source>
</evidence>
<feature type="binding site" evidence="7">
    <location>
        <begin position="220"/>
        <end position="221"/>
    </location>
    <ligand>
        <name>substrate</name>
    </ligand>
</feature>
<feature type="binding site" evidence="8">
    <location>
        <position position="217"/>
    </location>
    <ligand>
        <name>Zn(2+)</name>
        <dbReference type="ChEBI" id="CHEBI:29105"/>
    </ligand>
</feature>
<feature type="domain" description="Amidohydrolase-related" evidence="9">
    <location>
        <begin position="54"/>
        <end position="378"/>
    </location>
</feature>
<dbReference type="NCBIfam" id="TIGR00221">
    <property type="entry name" value="nagA"/>
    <property type="match status" value="1"/>
</dbReference>
<dbReference type="EMBL" id="CP127247">
    <property type="protein sequence ID" value="WIY24582.1"/>
    <property type="molecule type" value="Genomic_DNA"/>
</dbReference>
<dbReference type="Gene3D" id="2.30.40.10">
    <property type="entry name" value="Urease, subunit C, domain 1"/>
    <property type="match status" value="1"/>
</dbReference>
<dbReference type="AlphaFoldDB" id="A0A9Y2KZ76"/>
<evidence type="ECO:0000259" key="9">
    <source>
        <dbReference type="Pfam" id="PF01979"/>
    </source>
</evidence>
<evidence type="ECO:0000256" key="8">
    <source>
        <dbReference type="PIRSR" id="PIRSR038994-3"/>
    </source>
</evidence>
<proteinExistence type="inferred from homology"/>
<keyword evidence="2 8" id="KW-0479">Metal-binding</keyword>
<keyword evidence="4 5" id="KW-0119">Carbohydrate metabolism</keyword>
<accession>A0A9Y2KZ76</accession>
<dbReference type="SUPFAM" id="SSF51556">
    <property type="entry name" value="Metallo-dependent hydrolases"/>
    <property type="match status" value="1"/>
</dbReference>
<evidence type="ECO:0000313" key="11">
    <source>
        <dbReference type="Proteomes" id="UP001238334"/>
    </source>
</evidence>
<comment type="similarity">
    <text evidence="1 5">Belongs to the metallo-dependent hydrolases superfamily. NagA family.</text>
</comment>
<organism evidence="10 11">
    <name type="scientific">Parasedimentitalea psychrophila</name>
    <dbReference type="NCBI Taxonomy" id="2997337"/>
    <lineage>
        <taxon>Bacteria</taxon>
        <taxon>Pseudomonadati</taxon>
        <taxon>Pseudomonadota</taxon>
        <taxon>Alphaproteobacteria</taxon>
        <taxon>Rhodobacterales</taxon>
        <taxon>Paracoccaceae</taxon>
        <taxon>Parasedimentitalea</taxon>
    </lineage>
</organism>
<feature type="active site" description="Proton donor/acceptor" evidence="6">
    <location>
        <position position="275"/>
    </location>
</feature>
<dbReference type="InterPro" id="IPR011059">
    <property type="entry name" value="Metal-dep_hydrolase_composite"/>
</dbReference>
<evidence type="ECO:0000256" key="1">
    <source>
        <dbReference type="ARBA" id="ARBA00010716"/>
    </source>
</evidence>
<dbReference type="GO" id="GO:0008448">
    <property type="term" value="F:N-acetylglucosamine-6-phosphate deacetylase activity"/>
    <property type="evidence" value="ECO:0007669"/>
    <property type="project" value="UniProtKB-EC"/>
</dbReference>
<dbReference type="InterPro" id="IPR006680">
    <property type="entry name" value="Amidohydro-rel"/>
</dbReference>
<keyword evidence="11" id="KW-1185">Reference proteome</keyword>
<reference evidence="10 11" key="1">
    <citation type="submission" date="2023-06" db="EMBL/GenBank/DDBJ databases">
        <title>Parasedimentitalea psychrophila sp. nov., a psychrophilic bacterium isolated from deep-sea sediment.</title>
        <authorList>
            <person name="Li A."/>
        </authorList>
    </citation>
    <scope>NUCLEOTIDE SEQUENCE [LARGE SCALE GENOMIC DNA]</scope>
    <source>
        <strain evidence="10 11">QS115</strain>
    </source>
</reference>
<dbReference type="EC" id="3.5.1.25" evidence="10"/>
<sequence length="399" mass="42126">MSRIRQIFAETLYDGESSSALHNRVVHLDGDRICRVEKAEPDMARSPDLLATKILAPGFIDIQINGAGDVMFNDAPSLRTIRTMCHAARKGGTAYLLPTFTTASNQSFSKAIDAVRDALSDAVPGVLGLHLEGPFLSPEKPGIHPPEFIRPLEAGDVALLRQATTGIRLITLAPEEDKIGAVKALASAGWVVFAGHSNATADQMHQAQEQGLSGATHLFNAMSQITVREPGVAGAIINSPTAVAGIIADGHHVHRLNIKMAFDMMGPERLILVTDAMPTLAGQAERFEIAGNKISLREGRLVDKNGTLAGAHLAMDQAVQNMVNFLGIDTGDAIKMASAAPAGALGLAGELGKIKPGYRASFTLLDQALNAAGVVVDGHYYQNDEPAVEPAEIEQSGGL</sequence>
<feature type="binding site" evidence="7">
    <location>
        <position position="228"/>
    </location>
    <ligand>
        <name>substrate</name>
    </ligand>
</feature>
<evidence type="ECO:0000256" key="4">
    <source>
        <dbReference type="ARBA" id="ARBA00023277"/>
    </source>
</evidence>
<feature type="binding site" evidence="8">
    <location>
        <position position="196"/>
    </location>
    <ligand>
        <name>Zn(2+)</name>
        <dbReference type="ChEBI" id="CHEBI:29105"/>
    </ligand>
</feature>
<dbReference type="PANTHER" id="PTHR11113:SF14">
    <property type="entry name" value="N-ACETYLGLUCOSAMINE-6-PHOSPHATE DEACETYLASE"/>
    <property type="match status" value="1"/>
</dbReference>
<evidence type="ECO:0000256" key="6">
    <source>
        <dbReference type="PIRSR" id="PIRSR038994-1"/>
    </source>
</evidence>
<feature type="binding site" evidence="7">
    <location>
        <position position="252"/>
    </location>
    <ligand>
        <name>substrate</name>
    </ligand>
</feature>
<protein>
    <submittedName>
        <fullName evidence="10">N-acetylglucosamine-6-phosphate deacetylase</fullName>
        <ecNumber evidence="10">3.5.1.25</ecNumber>
    </submittedName>
</protein>
<dbReference type="RefSeq" id="WP_270919015.1">
    <property type="nucleotide sequence ID" value="NZ_CP127247.1"/>
</dbReference>
<name>A0A9Y2KZ76_9RHOB</name>
<dbReference type="InterPro" id="IPR032466">
    <property type="entry name" value="Metal_Hydrolase"/>
</dbReference>
<dbReference type="GO" id="GO:0006046">
    <property type="term" value="P:N-acetylglucosamine catabolic process"/>
    <property type="evidence" value="ECO:0007669"/>
    <property type="project" value="TreeGrafter"/>
</dbReference>
<comment type="cofactor">
    <cofactor evidence="8">
        <name>a divalent metal cation</name>
        <dbReference type="ChEBI" id="CHEBI:60240"/>
    </cofactor>
    <text evidence="8">Binds 1 divalent metal cation per subunit.</text>
</comment>
<gene>
    <name evidence="10" type="primary">nagA</name>
    <name evidence="10" type="ORF">QPJ95_18975</name>
</gene>
<feature type="binding site" evidence="8">
    <location>
        <position position="132"/>
    </location>
    <ligand>
        <name>Zn(2+)</name>
        <dbReference type="ChEBI" id="CHEBI:29105"/>
    </ligand>
</feature>
<feature type="binding site" evidence="7">
    <location>
        <position position="143"/>
    </location>
    <ligand>
        <name>substrate</name>
    </ligand>
</feature>
<feature type="binding site" evidence="7">
    <location>
        <begin position="308"/>
        <end position="310"/>
    </location>
    <ligand>
        <name>substrate</name>
    </ligand>
</feature>
<dbReference type="InterPro" id="IPR003764">
    <property type="entry name" value="GlcNAc_6-P_deAcase"/>
</dbReference>
<dbReference type="Pfam" id="PF01979">
    <property type="entry name" value="Amidohydro_1"/>
    <property type="match status" value="1"/>
</dbReference>
<keyword evidence="3 5" id="KW-0378">Hydrolase</keyword>
<dbReference type="GO" id="GO:0046872">
    <property type="term" value="F:metal ion binding"/>
    <property type="evidence" value="ECO:0007669"/>
    <property type="project" value="UniProtKB-KW"/>
</dbReference>
<dbReference type="Gene3D" id="3.20.20.140">
    <property type="entry name" value="Metal-dependent hydrolases"/>
    <property type="match status" value="1"/>
</dbReference>
<dbReference type="Proteomes" id="UP001238334">
    <property type="component" value="Chromosome"/>
</dbReference>
<evidence type="ECO:0000256" key="5">
    <source>
        <dbReference type="PIRNR" id="PIRNR038994"/>
    </source>
</evidence>
<dbReference type="PIRSF" id="PIRSF038994">
    <property type="entry name" value="NagA"/>
    <property type="match status" value="1"/>
</dbReference>